<keyword evidence="3" id="KW-1185">Reference proteome</keyword>
<feature type="region of interest" description="Disordered" evidence="1">
    <location>
        <begin position="164"/>
        <end position="555"/>
    </location>
</feature>
<feature type="compositionally biased region" description="Polar residues" evidence="1">
    <location>
        <begin position="373"/>
        <end position="399"/>
    </location>
</feature>
<accession>A0AA35RFN3</accession>
<feature type="compositionally biased region" description="Basic and acidic residues" evidence="1">
    <location>
        <begin position="544"/>
        <end position="555"/>
    </location>
</feature>
<dbReference type="EMBL" id="CASHTH010001049">
    <property type="protein sequence ID" value="CAI8010619.1"/>
    <property type="molecule type" value="Genomic_DNA"/>
</dbReference>
<feature type="compositionally biased region" description="Polar residues" evidence="1">
    <location>
        <begin position="443"/>
        <end position="455"/>
    </location>
</feature>
<sequence>MCHGVCKGFYWTLPKSSLATSDLGDDDHYVDHYEQTEVTDSESSDGYEEVLDPVHLPIIPGIHSPANTPPGQVVEMPFKLPPMRDAIRDHGARHSPASRLPLPSEHSLPSSHDSGLEHAGFPRLPSPAHQEHGPAHTGPSSNPPHAISKLAKAKPLPVLPTKQRAAIPIPEQVEDVEPNSPRIKKVLTPPQRKRPSYEHREPFPLPKFPEPKQKAPTSPQKRKIIPSLPVTHQPLDQRPRLATPPEESQPFTLGQREREPTPPKAPTPPQNRKILPVPPAIQQQTTGPSDEHDHTKQAVHPERKRNVPTLPHKRKVALALPVVQTPPEQKKRLPLPPERGLSKSKAMAMRPDPAQRAPEPPGSDEDEYDDAITFQSRPVTQTQQQVTNGAQHTSATNVSKPIPYLIPEKQSENSVGQHFKPQHHHHLPVSPDSDGDEEDYVDATSQQHPITSRGQQHVEKQEPRWQLATKERPRKAPLQPPPPPARASSSHQQTGAPPPAVKPRGSLPRQRHRPPPHSAASSRHVKDPSSTSGDEDSVPSSFADLKRRLEKQLAS</sequence>
<protein>
    <submittedName>
        <fullName evidence="2">Uncharacterized protein</fullName>
    </submittedName>
</protein>
<reference evidence="2" key="1">
    <citation type="submission" date="2023-03" db="EMBL/GenBank/DDBJ databases">
        <authorList>
            <person name="Steffen K."/>
            <person name="Cardenas P."/>
        </authorList>
    </citation>
    <scope>NUCLEOTIDE SEQUENCE</scope>
</reference>
<evidence type="ECO:0000313" key="3">
    <source>
        <dbReference type="Proteomes" id="UP001174909"/>
    </source>
</evidence>
<feature type="region of interest" description="Disordered" evidence="1">
    <location>
        <begin position="86"/>
        <end position="147"/>
    </location>
</feature>
<organism evidence="2 3">
    <name type="scientific">Geodia barretti</name>
    <name type="common">Barrett's horny sponge</name>
    <dbReference type="NCBI Taxonomy" id="519541"/>
    <lineage>
        <taxon>Eukaryota</taxon>
        <taxon>Metazoa</taxon>
        <taxon>Porifera</taxon>
        <taxon>Demospongiae</taxon>
        <taxon>Heteroscleromorpha</taxon>
        <taxon>Tetractinellida</taxon>
        <taxon>Astrophorina</taxon>
        <taxon>Geodiidae</taxon>
        <taxon>Geodia</taxon>
    </lineage>
</organism>
<evidence type="ECO:0000256" key="1">
    <source>
        <dbReference type="SAM" id="MobiDB-lite"/>
    </source>
</evidence>
<evidence type="ECO:0000313" key="2">
    <source>
        <dbReference type="EMBL" id="CAI8010619.1"/>
    </source>
</evidence>
<comment type="caution">
    <text evidence="2">The sequence shown here is derived from an EMBL/GenBank/DDBJ whole genome shotgun (WGS) entry which is preliminary data.</text>
</comment>
<gene>
    <name evidence="2" type="ORF">GBAR_LOCUS6972</name>
</gene>
<proteinExistence type="predicted"/>
<name>A0AA35RFN3_GEOBA</name>
<feature type="compositionally biased region" description="Low complexity" evidence="1">
    <location>
        <begin position="98"/>
        <end position="113"/>
    </location>
</feature>
<dbReference type="Proteomes" id="UP001174909">
    <property type="component" value="Unassembled WGS sequence"/>
</dbReference>
<dbReference type="AlphaFoldDB" id="A0AA35RFN3"/>
<feature type="compositionally biased region" description="Basic and acidic residues" evidence="1">
    <location>
        <begin position="289"/>
        <end position="305"/>
    </location>
</feature>